<feature type="transmembrane region" description="Helical" evidence="7">
    <location>
        <begin position="82"/>
        <end position="102"/>
    </location>
</feature>
<dbReference type="CDD" id="cd06173">
    <property type="entry name" value="MFS_MefA_like"/>
    <property type="match status" value="1"/>
</dbReference>
<feature type="transmembrane region" description="Helical" evidence="7">
    <location>
        <begin position="50"/>
        <end position="70"/>
    </location>
</feature>
<evidence type="ECO:0000313" key="10">
    <source>
        <dbReference type="Proteomes" id="UP001143545"/>
    </source>
</evidence>
<keyword evidence="6 7" id="KW-0472">Membrane</keyword>
<dbReference type="SUPFAM" id="SSF103473">
    <property type="entry name" value="MFS general substrate transporter"/>
    <property type="match status" value="1"/>
</dbReference>
<evidence type="ECO:0000256" key="7">
    <source>
        <dbReference type="SAM" id="Phobius"/>
    </source>
</evidence>
<keyword evidence="4 7" id="KW-0812">Transmembrane</keyword>
<feature type="transmembrane region" description="Helical" evidence="7">
    <location>
        <begin position="173"/>
        <end position="195"/>
    </location>
</feature>
<dbReference type="GO" id="GO:0005886">
    <property type="term" value="C:plasma membrane"/>
    <property type="evidence" value="ECO:0007669"/>
    <property type="project" value="UniProtKB-SubCell"/>
</dbReference>
<feature type="domain" description="Major facilitator superfamily (MFS) profile" evidence="8">
    <location>
        <begin position="11"/>
        <end position="404"/>
    </location>
</feature>
<dbReference type="InterPro" id="IPR020846">
    <property type="entry name" value="MFS_dom"/>
</dbReference>
<dbReference type="PROSITE" id="PS50850">
    <property type="entry name" value="MFS"/>
    <property type="match status" value="1"/>
</dbReference>
<evidence type="ECO:0000256" key="1">
    <source>
        <dbReference type="ARBA" id="ARBA00004651"/>
    </source>
</evidence>
<feature type="transmembrane region" description="Helical" evidence="7">
    <location>
        <begin position="316"/>
        <end position="338"/>
    </location>
</feature>
<reference evidence="9" key="1">
    <citation type="submission" date="2022-07" db="EMBL/GenBank/DDBJ databases">
        <title>Taxonomy of Novel Oxalotrophic and Methylotrophic Bacteria.</title>
        <authorList>
            <person name="Sahin N."/>
            <person name="Tani A."/>
        </authorList>
    </citation>
    <scope>NUCLEOTIDE SEQUENCE</scope>
    <source>
        <strain evidence="9">AM327</strain>
    </source>
</reference>
<dbReference type="RefSeq" id="WP_281754474.1">
    <property type="nucleotide sequence ID" value="NZ_BRVP01000012.1"/>
</dbReference>
<keyword evidence="10" id="KW-1185">Reference proteome</keyword>
<name>A0A9W6B7C5_9FLAO</name>
<dbReference type="Proteomes" id="UP001143545">
    <property type="component" value="Unassembled WGS sequence"/>
</dbReference>
<feature type="transmembrane region" description="Helical" evidence="7">
    <location>
        <begin position="264"/>
        <end position="282"/>
    </location>
</feature>
<dbReference type="InterPro" id="IPR010290">
    <property type="entry name" value="TM_effector"/>
</dbReference>
<dbReference type="Pfam" id="PF05977">
    <property type="entry name" value="MFS_3"/>
    <property type="match status" value="1"/>
</dbReference>
<organism evidence="9 10">
    <name type="scientific">Neptunitalea chrysea</name>
    <dbReference type="NCBI Taxonomy" id="1647581"/>
    <lineage>
        <taxon>Bacteria</taxon>
        <taxon>Pseudomonadati</taxon>
        <taxon>Bacteroidota</taxon>
        <taxon>Flavobacteriia</taxon>
        <taxon>Flavobacteriales</taxon>
        <taxon>Flavobacteriaceae</taxon>
        <taxon>Neptunitalea</taxon>
    </lineage>
</organism>
<feature type="transmembrane region" description="Helical" evidence="7">
    <location>
        <begin position="289"/>
        <end position="310"/>
    </location>
</feature>
<feature type="transmembrane region" description="Helical" evidence="7">
    <location>
        <begin position="350"/>
        <end position="372"/>
    </location>
</feature>
<accession>A0A9W6B7C5</accession>
<evidence type="ECO:0000259" key="8">
    <source>
        <dbReference type="PROSITE" id="PS50850"/>
    </source>
</evidence>
<dbReference type="PANTHER" id="PTHR23513:SF11">
    <property type="entry name" value="STAPHYLOFERRIN A TRANSPORTER"/>
    <property type="match status" value="1"/>
</dbReference>
<sequence length="408" mass="44510">MKAWSKNTFRALQHPNFRIFISGQAISRIGTWMERTAVSWVVYDLTNSTFMLGLTAFCSQFPMFLLSLYGGILADRYDQHKIVIITQIASFIQAAILTILIFVGGFEIWHILVLITILGIINAFDMPARQSLMHLLVDNTTDLQNAVALNSSIVNIARLLGPALAGITLSKFGAGVCFSLNTLSYLAVIISLFSLKMLPHETKVKKQSNLKEIKESIAYLKQNSQLGILTIYTACIAFFVSPYITLLPDFAKEMFKGDAQTYGYITSCIGFGAILGSLFLAAQKETSRMVNIVLINAVILGGALITFAYMEYLPAALLLSVVTGFCGLTQSTICLTIIQTKSAPEMRGRIISLFAMSLFGMLPLGGLVLGILSHQAGSSLSVAIEGGIAILIATSFYLLKKRNHKTTA</sequence>
<keyword evidence="2" id="KW-0813">Transport</keyword>
<gene>
    <name evidence="9" type="ORF">NBRC110019_19450</name>
</gene>
<comment type="caution">
    <text evidence="9">The sequence shown here is derived from an EMBL/GenBank/DDBJ whole genome shotgun (WGS) entry which is preliminary data.</text>
</comment>
<dbReference type="GO" id="GO:0022857">
    <property type="term" value="F:transmembrane transporter activity"/>
    <property type="evidence" value="ECO:0007669"/>
    <property type="project" value="InterPro"/>
</dbReference>
<evidence type="ECO:0000256" key="4">
    <source>
        <dbReference type="ARBA" id="ARBA00022692"/>
    </source>
</evidence>
<feature type="transmembrane region" description="Helical" evidence="7">
    <location>
        <begin position="108"/>
        <end position="126"/>
    </location>
</feature>
<dbReference type="Gene3D" id="1.20.1250.20">
    <property type="entry name" value="MFS general substrate transporter like domains"/>
    <property type="match status" value="1"/>
</dbReference>
<proteinExistence type="predicted"/>
<feature type="transmembrane region" description="Helical" evidence="7">
    <location>
        <begin position="378"/>
        <end position="399"/>
    </location>
</feature>
<evidence type="ECO:0000313" key="9">
    <source>
        <dbReference type="EMBL" id="GLB52905.1"/>
    </source>
</evidence>
<feature type="transmembrane region" description="Helical" evidence="7">
    <location>
        <begin position="226"/>
        <end position="244"/>
    </location>
</feature>
<evidence type="ECO:0000256" key="3">
    <source>
        <dbReference type="ARBA" id="ARBA00022475"/>
    </source>
</evidence>
<evidence type="ECO:0000256" key="2">
    <source>
        <dbReference type="ARBA" id="ARBA00022448"/>
    </source>
</evidence>
<dbReference type="AlphaFoldDB" id="A0A9W6B7C5"/>
<dbReference type="InterPro" id="IPR036259">
    <property type="entry name" value="MFS_trans_sf"/>
</dbReference>
<keyword evidence="3" id="KW-1003">Cell membrane</keyword>
<dbReference type="EMBL" id="BRVP01000012">
    <property type="protein sequence ID" value="GLB52905.1"/>
    <property type="molecule type" value="Genomic_DNA"/>
</dbReference>
<keyword evidence="5 7" id="KW-1133">Transmembrane helix</keyword>
<dbReference type="PANTHER" id="PTHR23513">
    <property type="entry name" value="INTEGRAL MEMBRANE EFFLUX PROTEIN-RELATED"/>
    <property type="match status" value="1"/>
</dbReference>
<evidence type="ECO:0000256" key="6">
    <source>
        <dbReference type="ARBA" id="ARBA00023136"/>
    </source>
</evidence>
<comment type="subcellular location">
    <subcellularLocation>
        <location evidence="1">Cell membrane</location>
        <topology evidence="1">Multi-pass membrane protein</topology>
    </subcellularLocation>
</comment>
<protein>
    <submittedName>
        <fullName evidence="9">MFS transporter</fullName>
    </submittedName>
</protein>
<evidence type="ECO:0000256" key="5">
    <source>
        <dbReference type="ARBA" id="ARBA00022989"/>
    </source>
</evidence>